<gene>
    <name evidence="3" type="ORF">H9642_03320</name>
</gene>
<accession>A0ABR8TL68</accession>
<dbReference type="Proteomes" id="UP000611945">
    <property type="component" value="Unassembled WGS sequence"/>
</dbReference>
<protein>
    <recommendedName>
        <fullName evidence="5">Secreted protein</fullName>
    </recommendedName>
</protein>
<sequence>MKSPALLIAAALFFAPAAFADDDQCSASIDQLDEAMDQRELTDTLEDQVDELKDQAEQYKDDDNTAECISTVDQAMQLLNSTPMKN</sequence>
<keyword evidence="4" id="KW-1185">Reference proteome</keyword>
<evidence type="ECO:0000313" key="3">
    <source>
        <dbReference type="EMBL" id="MBD7976213.1"/>
    </source>
</evidence>
<keyword evidence="2" id="KW-0732">Signal</keyword>
<proteinExistence type="predicted"/>
<evidence type="ECO:0000313" key="4">
    <source>
        <dbReference type="Proteomes" id="UP000611945"/>
    </source>
</evidence>
<feature type="coiled-coil region" evidence="1">
    <location>
        <begin position="35"/>
        <end position="62"/>
    </location>
</feature>
<feature type="chain" id="PRO_5047406209" description="Secreted protein" evidence="2">
    <location>
        <begin position="21"/>
        <end position="86"/>
    </location>
</feature>
<name>A0ABR8TL68_9PSED</name>
<evidence type="ECO:0000256" key="1">
    <source>
        <dbReference type="SAM" id="Coils"/>
    </source>
</evidence>
<dbReference type="RefSeq" id="WP_251834975.1">
    <property type="nucleotide sequence ID" value="NZ_JACSQG010000001.1"/>
</dbReference>
<reference evidence="3 4" key="1">
    <citation type="submission" date="2020-08" db="EMBL/GenBank/DDBJ databases">
        <title>A Genomic Blueprint of the Chicken Gut Microbiome.</title>
        <authorList>
            <person name="Gilroy R."/>
            <person name="Ravi A."/>
            <person name="Getino M."/>
            <person name="Pursley I."/>
            <person name="Horton D.L."/>
            <person name="Alikhan N.-F."/>
            <person name="Baker D."/>
            <person name="Gharbi K."/>
            <person name="Hall N."/>
            <person name="Watson M."/>
            <person name="Adriaenssens E.M."/>
            <person name="Foster-Nyarko E."/>
            <person name="Jarju S."/>
            <person name="Secka A."/>
            <person name="Antonio M."/>
            <person name="Oren A."/>
            <person name="Chaudhuri R."/>
            <person name="La Ragione R.M."/>
            <person name="Hildebrand F."/>
            <person name="Pallen M.J."/>
        </authorList>
    </citation>
    <scope>NUCLEOTIDE SEQUENCE [LARGE SCALE GENOMIC DNA]</scope>
    <source>
        <strain evidence="3 4">Sa2CUA2</strain>
    </source>
</reference>
<dbReference type="EMBL" id="JACSQG010000001">
    <property type="protein sequence ID" value="MBD7976213.1"/>
    <property type="molecule type" value="Genomic_DNA"/>
</dbReference>
<evidence type="ECO:0008006" key="5">
    <source>
        <dbReference type="Google" id="ProtNLM"/>
    </source>
</evidence>
<keyword evidence="1" id="KW-0175">Coiled coil</keyword>
<feature type="signal peptide" evidence="2">
    <location>
        <begin position="1"/>
        <end position="20"/>
    </location>
</feature>
<comment type="caution">
    <text evidence="3">The sequence shown here is derived from an EMBL/GenBank/DDBJ whole genome shotgun (WGS) entry which is preliminary data.</text>
</comment>
<evidence type="ECO:0000256" key="2">
    <source>
        <dbReference type="SAM" id="SignalP"/>
    </source>
</evidence>
<organism evidence="3 4">
    <name type="scientific">Serpens gallinarum</name>
    <dbReference type="NCBI Taxonomy" id="2763075"/>
    <lineage>
        <taxon>Bacteria</taxon>
        <taxon>Pseudomonadati</taxon>
        <taxon>Pseudomonadota</taxon>
        <taxon>Gammaproteobacteria</taxon>
        <taxon>Pseudomonadales</taxon>
        <taxon>Pseudomonadaceae</taxon>
        <taxon>Pseudomonas</taxon>
    </lineage>
</organism>